<comment type="caution">
    <text evidence="1">The sequence shown here is derived from an EMBL/GenBank/DDBJ whole genome shotgun (WGS) entry which is preliminary data.</text>
</comment>
<dbReference type="EMBL" id="SJOI01000001">
    <property type="protein sequence ID" value="TCL04198.1"/>
    <property type="molecule type" value="Genomic_DNA"/>
</dbReference>
<proteinExistence type="predicted"/>
<gene>
    <name evidence="1" type="ORF">EZJ58_2309</name>
</gene>
<dbReference type="RefSeq" id="WP_132922996.1">
    <property type="nucleotide sequence ID" value="NZ_SJOI01000001.1"/>
</dbReference>
<keyword evidence="2" id="KW-1185">Reference proteome</keyword>
<sequence length="190" mass="21160">MWWFILPMLAWAYSLFARSGRARTVSPGLAAPLPPYEVVLWSIEEESPSKARFIRENEIIADTKIALLKLYGEHPLLIVRDESAPVTVTFDALCRFAEQGQAKKLPALIKDLSVLIPGTAMSPAREKQKAELARLKEEVAAFIQLRTTLAQVQPRTTLAQAQLRTTLTQVQLPTTLAQGTLHGENDRLSD</sequence>
<name>A0A4V2Q2U1_9GAMM</name>
<dbReference type="Proteomes" id="UP000294555">
    <property type="component" value="Unassembled WGS sequence"/>
</dbReference>
<evidence type="ECO:0000313" key="2">
    <source>
        <dbReference type="Proteomes" id="UP000294555"/>
    </source>
</evidence>
<evidence type="ECO:0000313" key="1">
    <source>
        <dbReference type="EMBL" id="TCL04198.1"/>
    </source>
</evidence>
<reference evidence="1 2" key="1">
    <citation type="submission" date="2019-02" db="EMBL/GenBank/DDBJ databases">
        <title>Investigation of anaerobic lignin degradation for improved lignocellulosic biofuels.</title>
        <authorList>
            <person name="Deangelis K."/>
        </authorList>
    </citation>
    <scope>NUCLEOTIDE SEQUENCE [LARGE SCALE GENOMIC DNA]</scope>
    <source>
        <strain evidence="1 2">159R</strain>
    </source>
</reference>
<accession>A0A4V2Q2U1</accession>
<dbReference type="OrthoDB" id="9927681at2"/>
<protein>
    <submittedName>
        <fullName evidence="1">Uncharacterized protein</fullName>
    </submittedName>
</protein>
<dbReference type="AlphaFoldDB" id="A0A4V2Q2U1"/>
<organism evidence="1 2">
    <name type="scientific">Sodalis ligni</name>
    <dbReference type="NCBI Taxonomy" id="2697027"/>
    <lineage>
        <taxon>Bacteria</taxon>
        <taxon>Pseudomonadati</taxon>
        <taxon>Pseudomonadota</taxon>
        <taxon>Gammaproteobacteria</taxon>
        <taxon>Enterobacterales</taxon>
        <taxon>Bruguierivoracaceae</taxon>
        <taxon>Sodalis</taxon>
    </lineage>
</organism>